<organism evidence="1 2">
    <name type="scientific">Actinoplanes octamycinicus</name>
    <dbReference type="NCBI Taxonomy" id="135948"/>
    <lineage>
        <taxon>Bacteria</taxon>
        <taxon>Bacillati</taxon>
        <taxon>Actinomycetota</taxon>
        <taxon>Actinomycetes</taxon>
        <taxon>Micromonosporales</taxon>
        <taxon>Micromonosporaceae</taxon>
        <taxon>Actinoplanes</taxon>
    </lineage>
</organism>
<evidence type="ECO:0000313" key="1">
    <source>
        <dbReference type="EMBL" id="MBB4742959.1"/>
    </source>
</evidence>
<reference evidence="1 2" key="1">
    <citation type="submission" date="2020-08" db="EMBL/GenBank/DDBJ databases">
        <title>Sequencing the genomes of 1000 actinobacteria strains.</title>
        <authorList>
            <person name="Klenk H.-P."/>
        </authorList>
    </citation>
    <scope>NUCLEOTIDE SEQUENCE [LARGE SCALE GENOMIC DNA]</scope>
    <source>
        <strain evidence="1 2">DSM 45809</strain>
    </source>
</reference>
<keyword evidence="2" id="KW-1185">Reference proteome</keyword>
<dbReference type="RefSeq" id="WP_185043256.1">
    <property type="nucleotide sequence ID" value="NZ_BAABFG010000005.1"/>
</dbReference>
<dbReference type="Proteomes" id="UP000546162">
    <property type="component" value="Unassembled WGS sequence"/>
</dbReference>
<dbReference type="EMBL" id="JACHNB010000001">
    <property type="protein sequence ID" value="MBB4742959.1"/>
    <property type="molecule type" value="Genomic_DNA"/>
</dbReference>
<accession>A0A7W7H2U8</accession>
<evidence type="ECO:0000313" key="2">
    <source>
        <dbReference type="Proteomes" id="UP000546162"/>
    </source>
</evidence>
<dbReference type="Pfam" id="PF20062">
    <property type="entry name" value="DUF6461"/>
    <property type="match status" value="1"/>
</dbReference>
<gene>
    <name evidence="1" type="ORF">BJY16_006418</name>
</gene>
<protein>
    <submittedName>
        <fullName evidence="1">Uncharacterized protein</fullName>
    </submittedName>
</protein>
<dbReference type="InterPro" id="IPR045592">
    <property type="entry name" value="DUF6461"/>
</dbReference>
<sequence length="345" mass="37506">MDQDAVEYYRRMLDDVSYLREALCVTYATGLDSAALIRAFGGDPDATMSRRELGDLLSHHHYSEVPPAMLVAEIGRWQIALELNGYQGTRPEVLRGAAAGGEAVSVYWNVNANNALTYAVGGRTRFRFDLMSAADRSGPAAAELDALLAGLSFDVDWRAAGLAVAERITGLRLPADLPSWDLPGVILEEIPQDLVPEGADGRTAVQDPFLQQVIAAPTLDKMPAIAEFLARLIVQDAGLAGEPPVGEVMAALAIGQPPRPELRAVLTALRDRYFERSRATTGWDRADLFRQGHAVDAFVNVAFPGRHPLDRVDIGGYPFRDADRQLQARILCRCVSRAVADARTA</sequence>
<name>A0A7W7H2U8_9ACTN</name>
<dbReference type="AlphaFoldDB" id="A0A7W7H2U8"/>
<comment type="caution">
    <text evidence="1">The sequence shown here is derived from an EMBL/GenBank/DDBJ whole genome shotgun (WGS) entry which is preliminary data.</text>
</comment>
<proteinExistence type="predicted"/>